<dbReference type="Proteomes" id="UP000694392">
    <property type="component" value="Unplaced"/>
</dbReference>
<dbReference type="GO" id="GO:0004814">
    <property type="term" value="F:arginine-tRNA ligase activity"/>
    <property type="evidence" value="ECO:0007669"/>
    <property type="project" value="InterPro"/>
</dbReference>
<dbReference type="Ensembl" id="ENSSPUT00000005646.1">
    <property type="protein sequence ID" value="ENSSPUP00000005313.1"/>
    <property type="gene ID" value="ENSSPUG00000004108.1"/>
</dbReference>
<dbReference type="SMART" id="SM00836">
    <property type="entry name" value="DALR_1"/>
    <property type="match status" value="1"/>
</dbReference>
<dbReference type="GO" id="GO:0106217">
    <property type="term" value="P:tRNA C3-cytosine methylation"/>
    <property type="evidence" value="ECO:0007669"/>
    <property type="project" value="TreeGrafter"/>
</dbReference>
<dbReference type="GO" id="GO:0006420">
    <property type="term" value="P:arginyl-tRNA aminoacylation"/>
    <property type="evidence" value="ECO:0007669"/>
    <property type="project" value="InterPro"/>
</dbReference>
<dbReference type="Gene3D" id="1.10.730.10">
    <property type="entry name" value="Isoleucyl-tRNA Synthetase, Domain 1"/>
    <property type="match status" value="1"/>
</dbReference>
<dbReference type="GeneTree" id="ENSGT00390000014621"/>
<accession>A0A8D0GI52</accession>
<dbReference type="PANTHER" id="PTHR16043">
    <property type="entry name" value="DALRD3 PROTEIN"/>
    <property type="match status" value="1"/>
</dbReference>
<evidence type="ECO:0000259" key="1">
    <source>
        <dbReference type="SMART" id="SM00836"/>
    </source>
</evidence>
<dbReference type="SUPFAM" id="SSF47323">
    <property type="entry name" value="Anticodon-binding domain of a subclass of class I aminoacyl-tRNA synthetases"/>
    <property type="match status" value="1"/>
</dbReference>
<reference evidence="2" key="1">
    <citation type="submission" date="2025-08" db="UniProtKB">
        <authorList>
            <consortium name="Ensembl"/>
        </authorList>
    </citation>
    <scope>IDENTIFICATION</scope>
</reference>
<name>A0A8D0GI52_SPHPU</name>
<evidence type="ECO:0000313" key="3">
    <source>
        <dbReference type="Proteomes" id="UP000694392"/>
    </source>
</evidence>
<dbReference type="InterPro" id="IPR037380">
    <property type="entry name" value="DALRD3"/>
</dbReference>
<sequence length="554" mass="59384">VPSPTSVHAPRGLGSVPLALGIRLGIGENESGSPCAGVGARGGRGTSPPAPQPRALCRLLHAVPARGVAALCSHGDAASSGVPQDIVERLVSLKCPGVPPVQSCQQGQAGLTVQLERAAVFEQVLSTIPTYTKPSCSACGQSILLNCVSLRSRRLSLSHLRAILVADHLAGLLRAGGAEVYQVPAVAEEGIQAFLHQLRVEWPSQAASCPEDVVALKQALGQCPHATAAGAGPEGLFKVSLKGFLQEQQGPEGYDPNLDVFLVTEETLGLVAELQSTVLRCTGAAPGGCCSVVHVVSCEEEFWQQKVDLLWRMLDPQAHAALQKHLVCGSVKVPDSPSPLDASQYFQIRRSQLHAASVLKYGDLAQDSWSEMVDILTCAVVRFEMLSAAHRNQIHLALEDTGISTKGTRSGAFVMYNCARLATLFQSYRRAVERGVYAAFPPASELNFASLREEGEWLLLFNNILPFPEVLSQAVQLPFSGKGIRVTANTEAVCKFLVHLSMDFSSYYNRVHILGEPLPHLFSQMFARLQLMSAVRDVLHSALATLHLPPLSQI</sequence>
<protein>
    <submittedName>
        <fullName evidence="2">DALR anticodon binding domain containing 3</fullName>
    </submittedName>
</protein>
<organism evidence="2 3">
    <name type="scientific">Sphenodon punctatus</name>
    <name type="common">Tuatara</name>
    <name type="synonym">Hatteria punctata</name>
    <dbReference type="NCBI Taxonomy" id="8508"/>
    <lineage>
        <taxon>Eukaryota</taxon>
        <taxon>Metazoa</taxon>
        <taxon>Chordata</taxon>
        <taxon>Craniata</taxon>
        <taxon>Vertebrata</taxon>
        <taxon>Euteleostomi</taxon>
        <taxon>Lepidosauria</taxon>
        <taxon>Sphenodontia</taxon>
        <taxon>Sphenodontidae</taxon>
        <taxon>Sphenodon</taxon>
    </lineage>
</organism>
<gene>
    <name evidence="2" type="primary">DALRD3</name>
</gene>
<dbReference type="InterPro" id="IPR009080">
    <property type="entry name" value="tRNAsynth_Ia_anticodon-bd"/>
</dbReference>
<keyword evidence="3" id="KW-1185">Reference proteome</keyword>
<dbReference type="Pfam" id="PF05746">
    <property type="entry name" value="DALR_1"/>
    <property type="match status" value="1"/>
</dbReference>
<dbReference type="OMA" id="IFVMYNC"/>
<dbReference type="PANTHER" id="PTHR16043:SF1">
    <property type="entry name" value="DALR ANTICODON-BINDING DOMAIN-CONTAINING PROTEIN 3"/>
    <property type="match status" value="1"/>
</dbReference>
<dbReference type="GO" id="GO:0000049">
    <property type="term" value="F:tRNA binding"/>
    <property type="evidence" value="ECO:0007669"/>
    <property type="project" value="TreeGrafter"/>
</dbReference>
<dbReference type="InterPro" id="IPR008909">
    <property type="entry name" value="DALR_anticod-bd"/>
</dbReference>
<proteinExistence type="predicted"/>
<dbReference type="AlphaFoldDB" id="A0A8D0GI52"/>
<reference evidence="2" key="2">
    <citation type="submission" date="2025-09" db="UniProtKB">
        <authorList>
            <consortium name="Ensembl"/>
        </authorList>
    </citation>
    <scope>IDENTIFICATION</scope>
</reference>
<dbReference type="GO" id="GO:0005524">
    <property type="term" value="F:ATP binding"/>
    <property type="evidence" value="ECO:0007669"/>
    <property type="project" value="InterPro"/>
</dbReference>
<evidence type="ECO:0000313" key="2">
    <source>
        <dbReference type="Ensembl" id="ENSSPUP00000005313.1"/>
    </source>
</evidence>
<feature type="domain" description="DALR anticodon binding" evidence="1">
    <location>
        <begin position="414"/>
        <end position="554"/>
    </location>
</feature>